<evidence type="ECO:0000313" key="8">
    <source>
        <dbReference type="EMBL" id="TGO09227.1"/>
    </source>
</evidence>
<dbReference type="InterPro" id="IPR051035">
    <property type="entry name" value="Mito_inheritance_9"/>
</dbReference>
<feature type="domain" description="Aminoglycoside phosphotransferase" evidence="7">
    <location>
        <begin position="268"/>
        <end position="309"/>
    </location>
</feature>
<dbReference type="OrthoDB" id="2831558at2759"/>
<proteinExistence type="inferred from homology"/>
<dbReference type="AlphaFoldDB" id="A0A4Z1EJH6"/>
<evidence type="ECO:0000256" key="5">
    <source>
        <dbReference type="ARBA" id="ARBA00023128"/>
    </source>
</evidence>
<dbReference type="PANTHER" id="PTHR36091:SF1">
    <property type="entry name" value="ALTERED INHERITANCE OF MITOCHONDRIA PROTEIN 9, MITOCHONDRIAL"/>
    <property type="match status" value="1"/>
</dbReference>
<dbReference type="EMBL" id="PQXH01000174">
    <property type="protein sequence ID" value="TGO09227.1"/>
    <property type="molecule type" value="Genomic_DNA"/>
</dbReference>
<dbReference type="Gene3D" id="3.90.1200.10">
    <property type="match status" value="1"/>
</dbReference>
<sequence length="504" mass="56581">MFSKLLSHAIFRRSVSSLSSNTIPHIQAPSKDQASHIISYEKKEGGFNRVLVFLLDDGKRVVVRLPTRVAGPSTLTTNSEVATIAYVKSHTTIPVPHILAWSDDPSNPIGSEYIIMRHVAGVPLRERWLTMSGSQYTKCVQPACMTMKQLAALELPTYGSIYFENAPFDSTLKIPLIEGFCIGPHCSTTYWDCSSSQTKKGLTVPAGPWKNLAAYASGLIANGHSKLPSTSSQIDSSRPSYFGTIKEHRNLLNSAQNLLQNLITQPQIENASVPTLLHADLHTRNIYVSDEDPTLITCLIDWQSSSIEPAFIYANDMPDFAAAPEKSPEEANARNEPPLSAQDIKMQKVASYCNQVYEICMEAFIPKMRVARSVDQLLIRPFQYSHTSWRDSATAVRQEFLDLAENWNGLGLAGECPYSPTQAELEIHQKEHKAFEHVQELKLMLVKLLHTDFDGWVPIERWKETRRAHKEIFELARETAREGGDESMTERDVKELWPFDDCTS</sequence>
<accession>A0A4Z1EJH6</accession>
<comment type="subcellular location">
    <subcellularLocation>
        <location evidence="1">Mitochondrion</location>
    </subcellularLocation>
</comment>
<dbReference type="InterPro" id="IPR002575">
    <property type="entry name" value="Aminoglycoside_PTrfase"/>
</dbReference>
<name>A0A4Z1EJH6_9HELO</name>
<evidence type="ECO:0000256" key="4">
    <source>
        <dbReference type="ARBA" id="ARBA00022946"/>
    </source>
</evidence>
<dbReference type="GO" id="GO:0005739">
    <property type="term" value="C:mitochondrion"/>
    <property type="evidence" value="ECO:0007669"/>
    <property type="project" value="UniProtKB-SubCell"/>
</dbReference>
<gene>
    <name evidence="8" type="ORF">BTUL_0174g00100</name>
</gene>
<reference evidence="8 9" key="1">
    <citation type="submission" date="2017-12" db="EMBL/GenBank/DDBJ databases">
        <title>Comparative genomics of Botrytis spp.</title>
        <authorList>
            <person name="Valero-Jimenez C.A."/>
            <person name="Tapia P."/>
            <person name="Veloso J."/>
            <person name="Silva-Moreno E."/>
            <person name="Staats M."/>
            <person name="Valdes J.H."/>
            <person name="Van Kan J.A.L."/>
        </authorList>
    </citation>
    <scope>NUCLEOTIDE SEQUENCE [LARGE SCALE GENOMIC DNA]</scope>
    <source>
        <strain evidence="8 9">Bt9001</strain>
    </source>
</reference>
<protein>
    <recommendedName>
        <fullName evidence="3">Altered inheritance of mitochondria protein 9, mitochondrial</fullName>
    </recommendedName>
    <alternativeName>
        <fullName evidence="6">Found in mitochondrial proteome protein 29</fullName>
    </alternativeName>
</protein>
<comment type="similarity">
    <text evidence="2">Belongs to the AIM9 family.</text>
</comment>
<keyword evidence="4" id="KW-0809">Transit peptide</keyword>
<keyword evidence="9" id="KW-1185">Reference proteome</keyword>
<keyword evidence="5" id="KW-0496">Mitochondrion</keyword>
<organism evidence="8 9">
    <name type="scientific">Botrytis tulipae</name>
    <dbReference type="NCBI Taxonomy" id="87230"/>
    <lineage>
        <taxon>Eukaryota</taxon>
        <taxon>Fungi</taxon>
        <taxon>Dikarya</taxon>
        <taxon>Ascomycota</taxon>
        <taxon>Pezizomycotina</taxon>
        <taxon>Leotiomycetes</taxon>
        <taxon>Helotiales</taxon>
        <taxon>Sclerotiniaceae</taxon>
        <taxon>Botrytis</taxon>
    </lineage>
</organism>
<dbReference type="InterPro" id="IPR011009">
    <property type="entry name" value="Kinase-like_dom_sf"/>
</dbReference>
<evidence type="ECO:0000313" key="9">
    <source>
        <dbReference type="Proteomes" id="UP000297777"/>
    </source>
</evidence>
<dbReference type="Gene3D" id="3.30.200.20">
    <property type="entry name" value="Phosphorylase Kinase, domain 1"/>
    <property type="match status" value="1"/>
</dbReference>
<dbReference type="Pfam" id="PF01636">
    <property type="entry name" value="APH"/>
    <property type="match status" value="1"/>
</dbReference>
<evidence type="ECO:0000256" key="1">
    <source>
        <dbReference type="ARBA" id="ARBA00004173"/>
    </source>
</evidence>
<dbReference type="PANTHER" id="PTHR36091">
    <property type="entry name" value="ALTERED INHERITANCE OF MITOCHONDRIA PROTEIN 9, MITOCHONDRIAL"/>
    <property type="match status" value="1"/>
</dbReference>
<comment type="caution">
    <text evidence="8">The sequence shown here is derived from an EMBL/GenBank/DDBJ whole genome shotgun (WGS) entry which is preliminary data.</text>
</comment>
<evidence type="ECO:0000256" key="2">
    <source>
        <dbReference type="ARBA" id="ARBA00005543"/>
    </source>
</evidence>
<dbReference type="SUPFAM" id="SSF56112">
    <property type="entry name" value="Protein kinase-like (PK-like)"/>
    <property type="match status" value="1"/>
</dbReference>
<evidence type="ECO:0000259" key="7">
    <source>
        <dbReference type="Pfam" id="PF01636"/>
    </source>
</evidence>
<dbReference type="Proteomes" id="UP000297777">
    <property type="component" value="Unassembled WGS sequence"/>
</dbReference>
<evidence type="ECO:0000256" key="3">
    <source>
        <dbReference type="ARBA" id="ARBA00016197"/>
    </source>
</evidence>
<evidence type="ECO:0000256" key="6">
    <source>
        <dbReference type="ARBA" id="ARBA00031849"/>
    </source>
</evidence>